<keyword evidence="2" id="KW-0812">Transmembrane</keyword>
<feature type="domain" description="DUF4350" evidence="3">
    <location>
        <begin position="69"/>
        <end position="245"/>
    </location>
</feature>
<name>A0A7Z0EES0_9MICO</name>
<feature type="region of interest" description="Disordered" evidence="1">
    <location>
        <begin position="1"/>
        <end position="25"/>
    </location>
</feature>
<feature type="transmembrane region" description="Helical" evidence="2">
    <location>
        <begin position="35"/>
        <end position="56"/>
    </location>
</feature>
<evidence type="ECO:0000256" key="2">
    <source>
        <dbReference type="SAM" id="Phobius"/>
    </source>
</evidence>
<evidence type="ECO:0000313" key="5">
    <source>
        <dbReference type="Proteomes" id="UP000537260"/>
    </source>
</evidence>
<organism evidence="4 5">
    <name type="scientific">Glaciibacter psychrotolerans</name>
    <dbReference type="NCBI Taxonomy" id="670054"/>
    <lineage>
        <taxon>Bacteria</taxon>
        <taxon>Bacillati</taxon>
        <taxon>Actinomycetota</taxon>
        <taxon>Actinomycetes</taxon>
        <taxon>Micrococcales</taxon>
        <taxon>Microbacteriaceae</taxon>
        <taxon>Glaciibacter</taxon>
    </lineage>
</organism>
<gene>
    <name evidence="4" type="ORF">HNR05_002007</name>
</gene>
<dbReference type="AlphaFoldDB" id="A0A7Z0EES0"/>
<keyword evidence="5" id="KW-1185">Reference proteome</keyword>
<sequence>MTVAGHNPVAVNDAGPPPFDAPSSTPTLRAAARRAGFWVAAGVGALLVAIVGTVIAGGGQPGGPPLGADNPTPGGSRALVEVLRQHGVRVTAAPTLEVARATIATHPQSTLFLADEGGYLNGDQITEVLNLAPRTVVANPDFLVLDQFDSAIGFGGVSAAKTLSADCAVPAARHAATLSPGGRTLRLITPGAPGLTGCFPSGDNTFSVIEQVSDGGVVTLVAPNAVFSNDEIATFGNAALALNLLGASDSVIWYVPTLADVARSGPPSLGQLAPGWVTPVLLLLVLTALAAMVWRGRRFGPLVGENLPVIVRASETMEGRARLYARTSARLRAIDAVRIGTLQRLVDMTGLPRTASVTEIAQAVAALTRRPVTEVLAIVRDSLPRSDRDLLRLSDQLAQLEQTTARATGSATTHPAPPNRRMDQ</sequence>
<dbReference type="InterPro" id="IPR025646">
    <property type="entry name" value="DUF4350"/>
</dbReference>
<evidence type="ECO:0000256" key="1">
    <source>
        <dbReference type="SAM" id="MobiDB-lite"/>
    </source>
</evidence>
<dbReference type="Pfam" id="PF14258">
    <property type="entry name" value="DUF4350"/>
    <property type="match status" value="1"/>
</dbReference>
<accession>A0A7Z0EES0</accession>
<feature type="transmembrane region" description="Helical" evidence="2">
    <location>
        <begin position="276"/>
        <end position="294"/>
    </location>
</feature>
<keyword evidence="2" id="KW-0472">Membrane</keyword>
<comment type="caution">
    <text evidence="4">The sequence shown here is derived from an EMBL/GenBank/DDBJ whole genome shotgun (WGS) entry which is preliminary data.</text>
</comment>
<reference evidence="4 5" key="1">
    <citation type="submission" date="2020-07" db="EMBL/GenBank/DDBJ databases">
        <title>Sequencing the genomes of 1000 actinobacteria strains.</title>
        <authorList>
            <person name="Klenk H.-P."/>
        </authorList>
    </citation>
    <scope>NUCLEOTIDE SEQUENCE [LARGE SCALE GENOMIC DNA]</scope>
    <source>
        <strain evidence="4 5">LI1</strain>
    </source>
</reference>
<evidence type="ECO:0000313" key="4">
    <source>
        <dbReference type="EMBL" id="NYJ20216.1"/>
    </source>
</evidence>
<keyword evidence="2" id="KW-1133">Transmembrane helix</keyword>
<protein>
    <recommendedName>
        <fullName evidence="3">DUF4350 domain-containing protein</fullName>
    </recommendedName>
</protein>
<dbReference type="RefSeq" id="WP_179578856.1">
    <property type="nucleotide sequence ID" value="NZ_JACCFM010000001.1"/>
</dbReference>
<proteinExistence type="predicted"/>
<dbReference type="EMBL" id="JACCFM010000001">
    <property type="protein sequence ID" value="NYJ20216.1"/>
    <property type="molecule type" value="Genomic_DNA"/>
</dbReference>
<dbReference type="Proteomes" id="UP000537260">
    <property type="component" value="Unassembled WGS sequence"/>
</dbReference>
<feature type="region of interest" description="Disordered" evidence="1">
    <location>
        <begin position="404"/>
        <end position="424"/>
    </location>
</feature>
<evidence type="ECO:0000259" key="3">
    <source>
        <dbReference type="Pfam" id="PF14258"/>
    </source>
</evidence>
<feature type="compositionally biased region" description="Polar residues" evidence="1">
    <location>
        <begin position="404"/>
        <end position="413"/>
    </location>
</feature>